<keyword evidence="6 11" id="KW-0798">TonB box</keyword>
<evidence type="ECO:0000256" key="3">
    <source>
        <dbReference type="ARBA" id="ARBA00022448"/>
    </source>
</evidence>
<dbReference type="Gene3D" id="2.40.170.20">
    <property type="entry name" value="TonB-dependent receptor, beta-barrel domain"/>
    <property type="match status" value="1"/>
</dbReference>
<keyword evidence="9 10" id="KW-0998">Cell outer membrane</keyword>
<keyword evidence="3 10" id="KW-0813">Transport</keyword>
<evidence type="ECO:0000259" key="14">
    <source>
        <dbReference type="Pfam" id="PF07715"/>
    </source>
</evidence>
<dbReference type="Pfam" id="PF07715">
    <property type="entry name" value="Plug"/>
    <property type="match status" value="1"/>
</dbReference>
<dbReference type="InterPro" id="IPR036942">
    <property type="entry name" value="Beta-barrel_TonB_sf"/>
</dbReference>
<keyword evidence="8 15" id="KW-0675">Receptor</keyword>
<dbReference type="EMBL" id="VKKU01000001">
    <property type="protein sequence ID" value="TSB03964.1"/>
    <property type="molecule type" value="Genomic_DNA"/>
</dbReference>
<evidence type="ECO:0000256" key="1">
    <source>
        <dbReference type="ARBA" id="ARBA00004571"/>
    </source>
</evidence>
<accession>A0A553WH45</accession>
<dbReference type="Pfam" id="PF00593">
    <property type="entry name" value="TonB_dep_Rec_b-barrel"/>
    <property type="match status" value="1"/>
</dbReference>
<dbReference type="PANTHER" id="PTHR32552">
    <property type="entry name" value="FERRICHROME IRON RECEPTOR-RELATED"/>
    <property type="match status" value="1"/>
</dbReference>
<reference evidence="15 16" key="1">
    <citation type="submission" date="2019-07" db="EMBL/GenBank/DDBJ databases">
        <authorList>
            <person name="Park M."/>
        </authorList>
    </citation>
    <scope>NUCLEOTIDE SEQUENCE [LARGE SCALE GENOMIC DNA]</scope>
    <source>
        <strain evidence="15 16">KCTC32445</strain>
    </source>
</reference>
<dbReference type="GO" id="GO:0015344">
    <property type="term" value="F:siderophore uptake transmembrane transporter activity"/>
    <property type="evidence" value="ECO:0007669"/>
    <property type="project" value="TreeGrafter"/>
</dbReference>
<evidence type="ECO:0000313" key="16">
    <source>
        <dbReference type="Proteomes" id="UP000320160"/>
    </source>
</evidence>
<protein>
    <submittedName>
        <fullName evidence="15">TonB-dependent siderophore receptor</fullName>
    </submittedName>
</protein>
<proteinExistence type="inferred from homology"/>
<feature type="chain" id="PRO_5022151670" evidence="12">
    <location>
        <begin position="21"/>
        <end position="707"/>
    </location>
</feature>
<dbReference type="Gene3D" id="2.170.130.10">
    <property type="entry name" value="TonB-dependent receptor, plug domain"/>
    <property type="match status" value="1"/>
</dbReference>
<keyword evidence="4 10" id="KW-1134">Transmembrane beta strand</keyword>
<keyword evidence="16" id="KW-1185">Reference proteome</keyword>
<evidence type="ECO:0000256" key="6">
    <source>
        <dbReference type="ARBA" id="ARBA00023077"/>
    </source>
</evidence>
<evidence type="ECO:0000256" key="4">
    <source>
        <dbReference type="ARBA" id="ARBA00022452"/>
    </source>
</evidence>
<keyword evidence="12" id="KW-0732">Signal</keyword>
<feature type="signal peptide" evidence="12">
    <location>
        <begin position="1"/>
        <end position="20"/>
    </location>
</feature>
<dbReference type="InterPro" id="IPR012910">
    <property type="entry name" value="Plug_dom"/>
</dbReference>
<comment type="caution">
    <text evidence="15">The sequence shown here is derived from an EMBL/GenBank/DDBJ whole genome shotgun (WGS) entry which is preliminary data.</text>
</comment>
<evidence type="ECO:0000313" key="15">
    <source>
        <dbReference type="EMBL" id="TSB03964.1"/>
    </source>
</evidence>
<dbReference type="GO" id="GO:0038023">
    <property type="term" value="F:signaling receptor activity"/>
    <property type="evidence" value="ECO:0007669"/>
    <property type="project" value="InterPro"/>
</dbReference>
<dbReference type="AlphaFoldDB" id="A0A553WH45"/>
<dbReference type="CDD" id="cd01347">
    <property type="entry name" value="ligand_gated_channel"/>
    <property type="match status" value="1"/>
</dbReference>
<comment type="subcellular location">
    <subcellularLocation>
        <location evidence="1 10">Cell outer membrane</location>
        <topology evidence="1 10">Multi-pass membrane protein</topology>
    </subcellularLocation>
</comment>
<dbReference type="InterPro" id="IPR039426">
    <property type="entry name" value="TonB-dep_rcpt-like"/>
</dbReference>
<organism evidence="15 16">
    <name type="scientific">Sphingorhabdus contaminans</name>
    <dbReference type="NCBI Taxonomy" id="1343899"/>
    <lineage>
        <taxon>Bacteria</taxon>
        <taxon>Pseudomonadati</taxon>
        <taxon>Pseudomonadota</taxon>
        <taxon>Alphaproteobacteria</taxon>
        <taxon>Sphingomonadales</taxon>
        <taxon>Sphingomonadaceae</taxon>
        <taxon>Sphingorhabdus</taxon>
    </lineage>
</organism>
<dbReference type="GO" id="GO:0015891">
    <property type="term" value="P:siderophore transport"/>
    <property type="evidence" value="ECO:0007669"/>
    <property type="project" value="InterPro"/>
</dbReference>
<dbReference type="RefSeq" id="WP_143774837.1">
    <property type="nucleotide sequence ID" value="NZ_VKKU01000001.1"/>
</dbReference>
<evidence type="ECO:0000256" key="7">
    <source>
        <dbReference type="ARBA" id="ARBA00023136"/>
    </source>
</evidence>
<dbReference type="SUPFAM" id="SSF56935">
    <property type="entry name" value="Porins"/>
    <property type="match status" value="1"/>
</dbReference>
<evidence type="ECO:0000256" key="10">
    <source>
        <dbReference type="PROSITE-ProRule" id="PRU01360"/>
    </source>
</evidence>
<dbReference type="OrthoDB" id="9760333at2"/>
<dbReference type="Proteomes" id="UP000320160">
    <property type="component" value="Unassembled WGS sequence"/>
</dbReference>
<dbReference type="PROSITE" id="PS52016">
    <property type="entry name" value="TONB_DEPENDENT_REC_3"/>
    <property type="match status" value="1"/>
</dbReference>
<gene>
    <name evidence="15" type="ORF">FOM92_00515</name>
</gene>
<dbReference type="InterPro" id="IPR000531">
    <property type="entry name" value="Beta-barrel_TonB"/>
</dbReference>
<evidence type="ECO:0000259" key="13">
    <source>
        <dbReference type="Pfam" id="PF00593"/>
    </source>
</evidence>
<name>A0A553WH45_9SPHN</name>
<dbReference type="NCBIfam" id="TIGR01783">
    <property type="entry name" value="TonB-siderophor"/>
    <property type="match status" value="1"/>
</dbReference>
<keyword evidence="7 10" id="KW-0472">Membrane</keyword>
<feature type="domain" description="TonB-dependent receptor plug" evidence="14">
    <location>
        <begin position="43"/>
        <end position="146"/>
    </location>
</feature>
<evidence type="ECO:0000256" key="12">
    <source>
        <dbReference type="SAM" id="SignalP"/>
    </source>
</evidence>
<evidence type="ECO:0000256" key="5">
    <source>
        <dbReference type="ARBA" id="ARBA00022692"/>
    </source>
</evidence>
<comment type="similarity">
    <text evidence="2 10 11">Belongs to the TonB-dependent receptor family.</text>
</comment>
<dbReference type="GO" id="GO:0009279">
    <property type="term" value="C:cell outer membrane"/>
    <property type="evidence" value="ECO:0007669"/>
    <property type="project" value="UniProtKB-SubCell"/>
</dbReference>
<dbReference type="InterPro" id="IPR037066">
    <property type="entry name" value="Plug_dom_sf"/>
</dbReference>
<evidence type="ECO:0000256" key="9">
    <source>
        <dbReference type="ARBA" id="ARBA00023237"/>
    </source>
</evidence>
<sequence length="707" mass="77162">MRSIAILLAGISCLAVPAYAEEIDEAGITVSGIRQAYRGDFEQKEIPQAIATIDAQQLTDNNILRLTDALDLNASISRQNNFGGLWDSYAVRGFAGDENLPTGYLVDGFNGGRGFGGTRDVAGVERIEVLKGPAAALYGRGEPGGTVNIITKKAVFDGLKVNASGLYGSFDRIRFDADANIPVGENVAVRLIGFSEKSDSFRQTVDSKRYGFLPSVAFKLGENTVLSYELEWTRSEADFDRGIVAPGGNLNIVSRRTFLGEPGDGPLKAKVSGHQLQVQHDFSDDWSLLLGTSYRETDLEGFSSEAELAAGRQFLGRAATPNLLSRQRRFRDYEGEHFVVRGELSGDFEIGGLRNRLLIGADYDEFDNSQLFRRFRPATVTATSTEAAQYAIDILNPVYGRFPLPATAVLTDRLDQQKAYGLYLQDQISLTDGLQVRIGLRYDNYDVRSLNRATGISQNRSFERVSPQFGLVVKASEAVSLYAAYGEGFRSNLGARANGEVFDPELSKSFEGGAKFGLFDNSLTGTVSLFKLKKRNILAADVANPGFSIPIGKAGSTGFEFDIAGKLPGDIDWLFSYAFVDAEAKTDVLDPNFSLQIRAGDPLINIPKHSLNTQVSKRFALGDDRGLTFGAGVQHVSKRLGETATSFYLPGYTLVRAFARVEVMEGLEVFGDVKNLFDETYYTNSFARLWVAPGSPRAFTIGARASF</sequence>
<dbReference type="InterPro" id="IPR010105">
    <property type="entry name" value="TonB_sidphr_rcpt"/>
</dbReference>
<feature type="domain" description="TonB-dependent receptor-like beta-barrel" evidence="13">
    <location>
        <begin position="218"/>
        <end position="676"/>
    </location>
</feature>
<evidence type="ECO:0000256" key="2">
    <source>
        <dbReference type="ARBA" id="ARBA00009810"/>
    </source>
</evidence>
<evidence type="ECO:0000256" key="11">
    <source>
        <dbReference type="RuleBase" id="RU003357"/>
    </source>
</evidence>
<keyword evidence="5 10" id="KW-0812">Transmembrane</keyword>
<dbReference type="PANTHER" id="PTHR32552:SF90">
    <property type="entry name" value="METAL-PSEUDOPALINE RECEPTOR CNTO"/>
    <property type="match status" value="1"/>
</dbReference>
<evidence type="ECO:0000256" key="8">
    <source>
        <dbReference type="ARBA" id="ARBA00023170"/>
    </source>
</evidence>